<dbReference type="AlphaFoldDB" id="A0A1I7UIB5"/>
<dbReference type="PANTHER" id="PTHR21503">
    <property type="entry name" value="F-BOX-CONTAINING HYPOTHETICAL PROTEIN C.ELEGANS"/>
    <property type="match status" value="1"/>
</dbReference>
<dbReference type="eggNOG" id="ENOG502TIGW">
    <property type="taxonomic scope" value="Eukaryota"/>
</dbReference>
<name>A0A1I7UIB5_9PELO</name>
<accession>A0A1I7UIB5</accession>
<evidence type="ECO:0000313" key="3">
    <source>
        <dbReference type="WBParaSite" id="Csp11.Scaffold629.g9614.t1"/>
    </source>
</evidence>
<organism evidence="2 3">
    <name type="scientific">Caenorhabditis tropicalis</name>
    <dbReference type="NCBI Taxonomy" id="1561998"/>
    <lineage>
        <taxon>Eukaryota</taxon>
        <taxon>Metazoa</taxon>
        <taxon>Ecdysozoa</taxon>
        <taxon>Nematoda</taxon>
        <taxon>Chromadorea</taxon>
        <taxon>Rhabditida</taxon>
        <taxon>Rhabditina</taxon>
        <taxon>Rhabditomorpha</taxon>
        <taxon>Rhabditoidea</taxon>
        <taxon>Rhabditidae</taxon>
        <taxon>Peloderinae</taxon>
        <taxon>Caenorhabditis</taxon>
    </lineage>
</organism>
<dbReference type="WBParaSite" id="Csp11.Scaffold629.g9614.t1">
    <property type="protein sequence ID" value="Csp11.Scaffold629.g9614.t1"/>
    <property type="gene ID" value="Csp11.Scaffold629.g9614"/>
</dbReference>
<protein>
    <submittedName>
        <fullName evidence="3">FBA_2 domain-containing protein</fullName>
    </submittedName>
</protein>
<proteinExistence type="predicted"/>
<dbReference type="Pfam" id="PF07735">
    <property type="entry name" value="FBA_2"/>
    <property type="match status" value="1"/>
</dbReference>
<feature type="domain" description="Sdz-33 F-box" evidence="1">
    <location>
        <begin position="85"/>
        <end position="140"/>
    </location>
</feature>
<dbReference type="InterPro" id="IPR012885">
    <property type="entry name" value="F-box_Sdz-33"/>
</dbReference>
<keyword evidence="2" id="KW-1185">Reference proteome</keyword>
<reference evidence="3" key="1">
    <citation type="submission" date="2016-11" db="UniProtKB">
        <authorList>
            <consortium name="WormBaseParasite"/>
        </authorList>
    </citation>
    <scope>IDENTIFICATION</scope>
</reference>
<dbReference type="Proteomes" id="UP000095282">
    <property type="component" value="Unplaced"/>
</dbReference>
<evidence type="ECO:0000313" key="2">
    <source>
        <dbReference type="Proteomes" id="UP000095282"/>
    </source>
</evidence>
<sequence length="208" mass="25436">MKVAFDYVQNLFRLPIARYILSDNNQNLFPQLFGITKCDELRIWTNHHIPVDELKYVLERVQVSKFLRLNLHNNSGFESGFVQFSMDHLKIKQAFWITIETFLAMDCVRIELKGNEVLPIREFVSQWLSSRNTRFEWMKISWNEERTIWNQGFRRWDAAIRDRYFKFNNYEKVDCQHGYDFLREDGLLATVVWRHNRIYFVVWHKRFQ</sequence>
<evidence type="ECO:0000259" key="1">
    <source>
        <dbReference type="Pfam" id="PF07735"/>
    </source>
</evidence>